<name>A0A183UQ91_TOXCA</name>
<organism evidence="2 3">
    <name type="scientific">Toxocara canis</name>
    <name type="common">Canine roundworm</name>
    <dbReference type="NCBI Taxonomy" id="6265"/>
    <lineage>
        <taxon>Eukaryota</taxon>
        <taxon>Metazoa</taxon>
        <taxon>Ecdysozoa</taxon>
        <taxon>Nematoda</taxon>
        <taxon>Chromadorea</taxon>
        <taxon>Rhabditida</taxon>
        <taxon>Spirurina</taxon>
        <taxon>Ascaridomorpha</taxon>
        <taxon>Ascaridoidea</taxon>
        <taxon>Toxocaridae</taxon>
        <taxon>Toxocara</taxon>
    </lineage>
</organism>
<evidence type="ECO:0000313" key="3">
    <source>
        <dbReference type="WBParaSite" id="TCNE_0001066101-mRNA-1"/>
    </source>
</evidence>
<reference evidence="1 2" key="2">
    <citation type="submission" date="2018-11" db="EMBL/GenBank/DDBJ databases">
        <authorList>
            <consortium name="Pathogen Informatics"/>
        </authorList>
    </citation>
    <scope>NUCLEOTIDE SEQUENCE [LARGE SCALE GENOMIC DNA]</scope>
</reference>
<evidence type="ECO:0000313" key="1">
    <source>
        <dbReference type="EMBL" id="VDM41982.1"/>
    </source>
</evidence>
<dbReference type="Proteomes" id="UP000050794">
    <property type="component" value="Unassembled WGS sequence"/>
</dbReference>
<gene>
    <name evidence="1" type="ORF">TCNE_LOCUS10661</name>
</gene>
<dbReference type="AlphaFoldDB" id="A0A183UQ91"/>
<keyword evidence="2" id="KW-1185">Reference proteome</keyword>
<protein>
    <submittedName>
        <fullName evidence="1 3">Uncharacterized protein</fullName>
    </submittedName>
</protein>
<proteinExistence type="predicted"/>
<reference evidence="3" key="1">
    <citation type="submission" date="2016-06" db="UniProtKB">
        <authorList>
            <consortium name="WormBaseParasite"/>
        </authorList>
    </citation>
    <scope>IDENTIFICATION</scope>
</reference>
<dbReference type="WBParaSite" id="TCNE_0001066101-mRNA-1">
    <property type="protein sequence ID" value="TCNE_0001066101-mRNA-1"/>
    <property type="gene ID" value="TCNE_0001066101"/>
</dbReference>
<accession>A0A183UQ91</accession>
<dbReference type="EMBL" id="UYWY01020575">
    <property type="protein sequence ID" value="VDM41982.1"/>
    <property type="molecule type" value="Genomic_DNA"/>
</dbReference>
<sequence length="109" mass="12557">MRNNTDRILFRHLAPVNNEIRPGRCVFQAHHHSDNIRRGPVIAVLGAISTGADMTRTFANTVNAVPLTADDIKHSTTLDELRQRVWKYIHMSWQKENHERKPSVLLQPQ</sequence>
<evidence type="ECO:0000313" key="2">
    <source>
        <dbReference type="Proteomes" id="UP000050794"/>
    </source>
</evidence>